<dbReference type="Gramene" id="CDY06662">
    <property type="protein sequence ID" value="CDY06662"/>
    <property type="gene ID" value="GSBRNA2T00122826001"/>
</dbReference>
<dbReference type="Proteomes" id="UP001295469">
    <property type="component" value="Chromosome A10"/>
</dbReference>
<organism evidence="1">
    <name type="scientific">Brassica napus</name>
    <name type="common">Rape</name>
    <dbReference type="NCBI Taxonomy" id="3708"/>
    <lineage>
        <taxon>Eukaryota</taxon>
        <taxon>Viridiplantae</taxon>
        <taxon>Streptophyta</taxon>
        <taxon>Embryophyta</taxon>
        <taxon>Tracheophyta</taxon>
        <taxon>Spermatophyta</taxon>
        <taxon>Magnoliopsida</taxon>
        <taxon>eudicotyledons</taxon>
        <taxon>Gunneridae</taxon>
        <taxon>Pentapetalae</taxon>
        <taxon>rosids</taxon>
        <taxon>malvids</taxon>
        <taxon>Brassicales</taxon>
        <taxon>Brassicaceae</taxon>
        <taxon>Brassiceae</taxon>
        <taxon>Brassica</taxon>
    </lineage>
</organism>
<sequence length="55" mass="6503">MRAGYKVRENGIITENYWERIGKRQQQHEDGGSRKPYGIELVRESCDMRFLDNAT</sequence>
<reference evidence="1" key="1">
    <citation type="submission" date="2021-01" db="EMBL/GenBank/DDBJ databases">
        <authorList>
            <consortium name="Genoscope - CEA"/>
            <person name="William W."/>
        </authorList>
    </citation>
    <scope>NUCLEOTIDE SEQUENCE</scope>
</reference>
<gene>
    <name evidence="1" type="ORF">DARMORV10_A10P05320.1</name>
</gene>
<proteinExistence type="predicted"/>
<dbReference type="AlphaFoldDB" id="A0A817B2C7"/>
<accession>A0A817B2C7</accession>
<name>A0A817B2C7_BRANA</name>
<dbReference type="EMBL" id="HG994364">
    <property type="protein sequence ID" value="CAF2315097.1"/>
    <property type="molecule type" value="Genomic_DNA"/>
</dbReference>
<protein>
    <submittedName>
        <fullName evidence="1">(rape) hypothetical protein</fullName>
    </submittedName>
</protein>
<evidence type="ECO:0000313" key="1">
    <source>
        <dbReference type="EMBL" id="CAF2315097.1"/>
    </source>
</evidence>